<accession>A0A4Y2FF28</accession>
<evidence type="ECO:0000313" key="2">
    <source>
        <dbReference type="EMBL" id="GBM38869.1"/>
    </source>
</evidence>
<sequence>MPPLHTSQPHQSPSVPLDSKPFGPITRGIFSGIKFRTCNPPSPKPKPYHLAGDAYEKRIGASYGKVVAFKTTYVYKLLSTGALHWDLIIDTII</sequence>
<evidence type="ECO:0000313" key="3">
    <source>
        <dbReference type="Proteomes" id="UP000499080"/>
    </source>
</evidence>
<reference evidence="2 3" key="1">
    <citation type="journal article" date="2019" name="Sci. Rep.">
        <title>Orb-weaving spider Araneus ventricosus genome elucidates the spidroin gene catalogue.</title>
        <authorList>
            <person name="Kono N."/>
            <person name="Nakamura H."/>
            <person name="Ohtoshi R."/>
            <person name="Moran D.A.P."/>
            <person name="Shinohara A."/>
            <person name="Yoshida Y."/>
            <person name="Fujiwara M."/>
            <person name="Mori M."/>
            <person name="Tomita M."/>
            <person name="Arakawa K."/>
        </authorList>
    </citation>
    <scope>NUCLEOTIDE SEQUENCE [LARGE SCALE GENOMIC DNA]</scope>
</reference>
<proteinExistence type="predicted"/>
<feature type="compositionally biased region" description="Polar residues" evidence="1">
    <location>
        <begin position="1"/>
        <end position="14"/>
    </location>
</feature>
<organism evidence="2 3">
    <name type="scientific">Araneus ventricosus</name>
    <name type="common">Orbweaver spider</name>
    <name type="synonym">Epeira ventricosa</name>
    <dbReference type="NCBI Taxonomy" id="182803"/>
    <lineage>
        <taxon>Eukaryota</taxon>
        <taxon>Metazoa</taxon>
        <taxon>Ecdysozoa</taxon>
        <taxon>Arthropoda</taxon>
        <taxon>Chelicerata</taxon>
        <taxon>Arachnida</taxon>
        <taxon>Araneae</taxon>
        <taxon>Araneomorphae</taxon>
        <taxon>Entelegynae</taxon>
        <taxon>Araneoidea</taxon>
        <taxon>Araneidae</taxon>
        <taxon>Araneus</taxon>
    </lineage>
</organism>
<name>A0A4Y2FF28_ARAVE</name>
<protein>
    <submittedName>
        <fullName evidence="2">Uncharacterized protein</fullName>
    </submittedName>
</protein>
<evidence type="ECO:0000256" key="1">
    <source>
        <dbReference type="SAM" id="MobiDB-lite"/>
    </source>
</evidence>
<feature type="region of interest" description="Disordered" evidence="1">
    <location>
        <begin position="1"/>
        <end position="23"/>
    </location>
</feature>
<dbReference type="AlphaFoldDB" id="A0A4Y2FF28"/>
<dbReference type="Proteomes" id="UP000499080">
    <property type="component" value="Unassembled WGS sequence"/>
</dbReference>
<dbReference type="EMBL" id="BGPR01000880">
    <property type="protein sequence ID" value="GBM38869.1"/>
    <property type="molecule type" value="Genomic_DNA"/>
</dbReference>
<gene>
    <name evidence="2" type="ORF">AVEN_49735_1</name>
</gene>
<keyword evidence="3" id="KW-1185">Reference proteome</keyword>
<comment type="caution">
    <text evidence="2">The sequence shown here is derived from an EMBL/GenBank/DDBJ whole genome shotgun (WGS) entry which is preliminary data.</text>
</comment>